<dbReference type="RefSeq" id="WP_181498163.1">
    <property type="nucleotide sequence ID" value="NZ_MUAV01000102.1"/>
</dbReference>
<evidence type="ECO:0000313" key="1">
    <source>
        <dbReference type="EMBL" id="RAP39314.1"/>
    </source>
</evidence>
<accession>A0ABX9DBZ1</accession>
<gene>
    <name evidence="1" type="ORF">BYZ73_21170</name>
</gene>
<feature type="non-terminal residue" evidence="1">
    <location>
        <position position="1"/>
    </location>
</feature>
<proteinExistence type="predicted"/>
<organism evidence="1 2">
    <name type="scientific">Rhodovulum viride</name>
    <dbReference type="NCBI Taxonomy" id="1231134"/>
    <lineage>
        <taxon>Bacteria</taxon>
        <taxon>Pseudomonadati</taxon>
        <taxon>Pseudomonadota</taxon>
        <taxon>Alphaproteobacteria</taxon>
        <taxon>Rhodobacterales</taxon>
        <taxon>Paracoccaceae</taxon>
        <taxon>Rhodovulum</taxon>
    </lineage>
</organism>
<dbReference type="EMBL" id="MUAV01000102">
    <property type="protein sequence ID" value="RAP39314.1"/>
    <property type="molecule type" value="Genomic_DNA"/>
</dbReference>
<keyword evidence="2" id="KW-1185">Reference proteome</keyword>
<evidence type="ECO:0000313" key="2">
    <source>
        <dbReference type="Proteomes" id="UP000248659"/>
    </source>
</evidence>
<name>A0ABX9DBZ1_9RHOB</name>
<protein>
    <submittedName>
        <fullName evidence="1">Uncharacterized protein</fullName>
    </submittedName>
</protein>
<dbReference type="Proteomes" id="UP000248659">
    <property type="component" value="Unassembled WGS sequence"/>
</dbReference>
<sequence length="164" mass="17358">DQDLPWRAIDVRACKDNPVALAEGATGAPRIMPRAMSQTNLLGRFNLSGPSPLDASIITGLDGVRDMRVDLCWFRTGGDSALRFALNRDGAGSTGWINLGGGNNIISNCSLYVNLVTGQWSVMGNTAGAFGTGALAPYNRIYFNIESIGTQNLIGVAHSITGRT</sequence>
<reference evidence="1 2" key="1">
    <citation type="submission" date="2017-01" db="EMBL/GenBank/DDBJ databases">
        <title>Genome sequence of Rhodovulum viride JA756.</title>
        <authorList>
            <person name="Lakshmi K.V."/>
            <person name="Tushar L.D."/>
            <person name="Sasikala C."/>
            <person name="Venkataramana C."/>
        </authorList>
    </citation>
    <scope>NUCLEOTIDE SEQUENCE [LARGE SCALE GENOMIC DNA]</scope>
    <source>
        <strain evidence="1 2">JA756</strain>
    </source>
</reference>
<comment type="caution">
    <text evidence="1">The sequence shown here is derived from an EMBL/GenBank/DDBJ whole genome shotgun (WGS) entry which is preliminary data.</text>
</comment>